<dbReference type="FunFam" id="3.30.160.60:FF:000325">
    <property type="entry name" value="ZFP90 zinc finger protein"/>
    <property type="match status" value="1"/>
</dbReference>
<reference evidence="13" key="1">
    <citation type="submission" date="2023-10" db="EMBL/GenBank/DDBJ databases">
        <title>Genome assembly of Pristionchus species.</title>
        <authorList>
            <person name="Yoshida K."/>
            <person name="Sommer R.J."/>
        </authorList>
    </citation>
    <scope>NUCLEOTIDE SEQUENCE</scope>
    <source>
        <strain evidence="13">RS5133</strain>
    </source>
</reference>
<dbReference type="GO" id="GO:0008270">
    <property type="term" value="F:zinc ion binding"/>
    <property type="evidence" value="ECO:0007669"/>
    <property type="project" value="UniProtKB-KW"/>
</dbReference>
<dbReference type="PROSITE" id="PS50097">
    <property type="entry name" value="BTB"/>
    <property type="match status" value="2"/>
</dbReference>
<dbReference type="GO" id="GO:0003677">
    <property type="term" value="F:DNA binding"/>
    <property type="evidence" value="ECO:0007669"/>
    <property type="project" value="UniProtKB-KW"/>
</dbReference>
<dbReference type="Gene3D" id="3.30.160.60">
    <property type="entry name" value="Classic Zinc Finger"/>
    <property type="match status" value="2"/>
</dbReference>
<dbReference type="SMART" id="SM00225">
    <property type="entry name" value="BTB"/>
    <property type="match status" value="2"/>
</dbReference>
<dbReference type="InterPro" id="IPR036236">
    <property type="entry name" value="Znf_C2H2_sf"/>
</dbReference>
<dbReference type="SMART" id="SM00355">
    <property type="entry name" value="ZnF_C2H2"/>
    <property type="match status" value="4"/>
</dbReference>
<dbReference type="Proteomes" id="UP001432322">
    <property type="component" value="Unassembled WGS sequence"/>
</dbReference>
<dbReference type="InterPro" id="IPR011333">
    <property type="entry name" value="SKP1/BTB/POZ_sf"/>
</dbReference>
<keyword evidence="2" id="KW-0479">Metal-binding</keyword>
<keyword evidence="7" id="KW-0238">DNA-binding</keyword>
<dbReference type="PANTHER" id="PTHR24403:SF67">
    <property type="entry name" value="FI01116P-RELATED"/>
    <property type="match status" value="1"/>
</dbReference>
<dbReference type="InterPro" id="IPR000210">
    <property type="entry name" value="BTB/POZ_dom"/>
</dbReference>
<evidence type="ECO:0000256" key="6">
    <source>
        <dbReference type="ARBA" id="ARBA00023015"/>
    </source>
</evidence>
<name>A0AAV5W6B6_9BILA</name>
<evidence type="ECO:0000256" key="3">
    <source>
        <dbReference type="ARBA" id="ARBA00022737"/>
    </source>
</evidence>
<keyword evidence="3" id="KW-0677">Repeat</keyword>
<evidence type="ECO:0000256" key="8">
    <source>
        <dbReference type="ARBA" id="ARBA00023163"/>
    </source>
</evidence>
<dbReference type="Pfam" id="PF00096">
    <property type="entry name" value="zf-C2H2"/>
    <property type="match status" value="1"/>
</dbReference>
<keyword evidence="6" id="KW-0805">Transcription regulation</keyword>
<proteinExistence type="predicted"/>
<evidence type="ECO:0000256" key="2">
    <source>
        <dbReference type="ARBA" id="ARBA00022723"/>
    </source>
</evidence>
<dbReference type="InterPro" id="IPR050688">
    <property type="entry name" value="Zinc_finger/UBP_domain"/>
</dbReference>
<comment type="caution">
    <text evidence="13">The sequence shown here is derived from an EMBL/GenBank/DDBJ whole genome shotgun (WGS) entry which is preliminary data.</text>
</comment>
<evidence type="ECO:0000259" key="11">
    <source>
        <dbReference type="PROSITE" id="PS50097"/>
    </source>
</evidence>
<evidence type="ECO:0000256" key="1">
    <source>
        <dbReference type="ARBA" id="ARBA00004123"/>
    </source>
</evidence>
<evidence type="ECO:0000256" key="7">
    <source>
        <dbReference type="ARBA" id="ARBA00023125"/>
    </source>
</evidence>
<dbReference type="Gene3D" id="3.30.710.10">
    <property type="entry name" value="Potassium Channel Kv1.1, Chain A"/>
    <property type="match status" value="2"/>
</dbReference>
<gene>
    <name evidence="13" type="ORF">PFISCL1PPCAC_17834</name>
</gene>
<keyword evidence="5" id="KW-0862">Zinc</keyword>
<dbReference type="GO" id="GO:0010468">
    <property type="term" value="P:regulation of gene expression"/>
    <property type="evidence" value="ECO:0007669"/>
    <property type="project" value="TreeGrafter"/>
</dbReference>
<dbReference type="SUPFAM" id="SSF57667">
    <property type="entry name" value="beta-beta-alpha zinc fingers"/>
    <property type="match status" value="2"/>
</dbReference>
<evidence type="ECO:0000259" key="12">
    <source>
        <dbReference type="PROSITE" id="PS50157"/>
    </source>
</evidence>
<feature type="domain" description="BTB" evidence="11">
    <location>
        <begin position="195"/>
        <end position="269"/>
    </location>
</feature>
<dbReference type="PANTHER" id="PTHR24403">
    <property type="entry name" value="ZINC FINGER PROTEIN"/>
    <property type="match status" value="1"/>
</dbReference>
<dbReference type="PROSITE" id="PS00028">
    <property type="entry name" value="ZINC_FINGER_C2H2_1"/>
    <property type="match status" value="3"/>
</dbReference>
<evidence type="ECO:0000256" key="5">
    <source>
        <dbReference type="ARBA" id="ARBA00022833"/>
    </source>
</evidence>
<dbReference type="SUPFAM" id="SSF54695">
    <property type="entry name" value="POZ domain"/>
    <property type="match status" value="2"/>
</dbReference>
<feature type="non-terminal residue" evidence="13">
    <location>
        <position position="1"/>
    </location>
</feature>
<evidence type="ECO:0000256" key="10">
    <source>
        <dbReference type="PROSITE-ProRule" id="PRU00042"/>
    </source>
</evidence>
<accession>A0AAV5W6B6</accession>
<dbReference type="AlphaFoldDB" id="A0AAV5W6B6"/>
<keyword evidence="8" id="KW-0804">Transcription</keyword>
<dbReference type="CDD" id="cd18186">
    <property type="entry name" value="BTB_POZ_ZBTB_KLHL-like"/>
    <property type="match status" value="1"/>
</dbReference>
<feature type="domain" description="C2H2-type" evidence="12">
    <location>
        <begin position="542"/>
        <end position="569"/>
    </location>
</feature>
<protein>
    <submittedName>
        <fullName evidence="13">Uncharacterized protein</fullName>
    </submittedName>
</protein>
<keyword evidence="4 10" id="KW-0863">Zinc-finger</keyword>
<evidence type="ECO:0000313" key="13">
    <source>
        <dbReference type="EMBL" id="GMT26537.1"/>
    </source>
</evidence>
<dbReference type="Pfam" id="PF00651">
    <property type="entry name" value="BTB"/>
    <property type="match status" value="2"/>
</dbReference>
<sequence>VFSSVFARFSRMLTLDDRGPPRLLRAAGVRASIRTGPSPPILEHAKIVLEYFASLKADDSQTDVEVKSGGRLVCMAHRLVLAAFSIHFKSALFGVQDSPMATLDIDPAITGIPWILLEEVIDFCYTGQCRYSEKLLAAARAFRCPTLISTLERAQDSTSSSPPRAFVQHQLIVDEVHAANLLEALYQFKIDGAFIDCLFSQKDHRAESVRLHRLVLCAYARHFENTLRDAASGVQQVSLVIDHSQLRATSLDLRCVVDFFYMGYVRAAKKRLRSIRSTASYLGVQRLVAEIDLLMSNIGSEEEVGGGDCSSNSSGVQQMQPTQQQQHAQFEEVLEMEYGGDVGGDRPGSSSLVYKQAEGMDEEFIGGDDDVDGMMQSPYMGDYDYSQDGTPPSHSQQQQHLADTVDMVGSSVEEYSNIYEQYVEGPRRGKRGGTYHKRPEQVKVKGPTAIVRENDRDADEMPAVTMTCAPPSNRRRRGDMDSYGYGLPEIFVPSEVTVPLVVGDQQIMMERPYKCPYCNHRTREKSAVEKHVRCMHTLEAPYKCRYCSQTFKVQSNLVRHIRAHTGEKPYQCRKCGVAYADKKNMDAHVYREHLKMRQFECDYPNCAAKFWRNDRFYLHYAKVHGPLPSRDQEPANRERWSDDQ</sequence>
<feature type="domain" description="C2H2-type" evidence="12">
    <location>
        <begin position="513"/>
        <end position="541"/>
    </location>
</feature>
<evidence type="ECO:0000256" key="9">
    <source>
        <dbReference type="ARBA" id="ARBA00023242"/>
    </source>
</evidence>
<comment type="subcellular location">
    <subcellularLocation>
        <location evidence="1">Nucleus</location>
    </subcellularLocation>
</comment>
<feature type="domain" description="BTB" evidence="11">
    <location>
        <begin position="62"/>
        <end position="133"/>
    </location>
</feature>
<feature type="domain" description="C2H2-type" evidence="12">
    <location>
        <begin position="570"/>
        <end position="598"/>
    </location>
</feature>
<keyword evidence="9" id="KW-0539">Nucleus</keyword>
<dbReference type="InterPro" id="IPR013087">
    <property type="entry name" value="Znf_C2H2_type"/>
</dbReference>
<organism evidence="13 14">
    <name type="scientific">Pristionchus fissidentatus</name>
    <dbReference type="NCBI Taxonomy" id="1538716"/>
    <lineage>
        <taxon>Eukaryota</taxon>
        <taxon>Metazoa</taxon>
        <taxon>Ecdysozoa</taxon>
        <taxon>Nematoda</taxon>
        <taxon>Chromadorea</taxon>
        <taxon>Rhabditida</taxon>
        <taxon>Rhabditina</taxon>
        <taxon>Diplogasteromorpha</taxon>
        <taxon>Diplogasteroidea</taxon>
        <taxon>Neodiplogasteridae</taxon>
        <taxon>Pristionchus</taxon>
    </lineage>
</organism>
<evidence type="ECO:0000313" key="14">
    <source>
        <dbReference type="Proteomes" id="UP001432322"/>
    </source>
</evidence>
<dbReference type="EMBL" id="BTSY01000005">
    <property type="protein sequence ID" value="GMT26537.1"/>
    <property type="molecule type" value="Genomic_DNA"/>
</dbReference>
<evidence type="ECO:0000256" key="4">
    <source>
        <dbReference type="ARBA" id="ARBA00022771"/>
    </source>
</evidence>
<dbReference type="PROSITE" id="PS50157">
    <property type="entry name" value="ZINC_FINGER_C2H2_2"/>
    <property type="match status" value="3"/>
</dbReference>
<dbReference type="GO" id="GO:0005634">
    <property type="term" value="C:nucleus"/>
    <property type="evidence" value="ECO:0007669"/>
    <property type="project" value="UniProtKB-SubCell"/>
</dbReference>
<keyword evidence="14" id="KW-1185">Reference proteome</keyword>